<dbReference type="Proteomes" id="UP000254326">
    <property type="component" value="Unassembled WGS sequence"/>
</dbReference>
<dbReference type="PANTHER" id="PTHR42781:SF4">
    <property type="entry name" value="SPERMIDINE_PUTRESCINE IMPORT ATP-BINDING PROTEIN POTA"/>
    <property type="match status" value="1"/>
</dbReference>
<dbReference type="Pfam" id="PF00005">
    <property type="entry name" value="ABC_tran"/>
    <property type="match status" value="1"/>
</dbReference>
<dbReference type="PANTHER" id="PTHR42781">
    <property type="entry name" value="SPERMIDINE/PUTRESCINE IMPORT ATP-BINDING PROTEIN POTA"/>
    <property type="match status" value="1"/>
</dbReference>
<evidence type="ECO:0000256" key="3">
    <source>
        <dbReference type="ARBA" id="ARBA00022840"/>
    </source>
</evidence>
<dbReference type="SUPFAM" id="SSF52540">
    <property type="entry name" value="P-loop containing nucleoside triphosphate hydrolases"/>
    <property type="match status" value="1"/>
</dbReference>
<dbReference type="InterPro" id="IPR050093">
    <property type="entry name" value="ABC_SmlMolc_Importer"/>
</dbReference>
<dbReference type="Gene3D" id="3.40.50.300">
    <property type="entry name" value="P-loop containing nucleotide triphosphate hydrolases"/>
    <property type="match status" value="1"/>
</dbReference>
<dbReference type="InterPro" id="IPR003439">
    <property type="entry name" value="ABC_transporter-like_ATP-bd"/>
</dbReference>
<evidence type="ECO:0000259" key="4">
    <source>
        <dbReference type="PROSITE" id="PS50893"/>
    </source>
</evidence>
<keyword evidence="3 5" id="KW-0067">ATP-binding</keyword>
<proteinExistence type="predicted"/>
<evidence type="ECO:0000313" key="5">
    <source>
        <dbReference type="EMBL" id="RDL46168.1"/>
    </source>
</evidence>
<dbReference type="GO" id="GO:0005524">
    <property type="term" value="F:ATP binding"/>
    <property type="evidence" value="ECO:0007669"/>
    <property type="project" value="UniProtKB-KW"/>
</dbReference>
<accession>A0A370UEF7</accession>
<dbReference type="InterPro" id="IPR003593">
    <property type="entry name" value="AAA+_ATPase"/>
</dbReference>
<evidence type="ECO:0000313" key="6">
    <source>
        <dbReference type="Proteomes" id="UP000254326"/>
    </source>
</evidence>
<reference evidence="5 6" key="1">
    <citation type="submission" date="2018-06" db="EMBL/GenBank/DDBJ databases">
        <title>Marinomonas sp. YLB-05 draft genome sequence.</title>
        <authorList>
            <person name="Yu L."/>
            <person name="Tang X."/>
        </authorList>
    </citation>
    <scope>NUCLEOTIDE SEQUENCE [LARGE SCALE GENOMIC DNA]</scope>
    <source>
        <strain evidence="5 6">YLB-05</strain>
    </source>
</reference>
<keyword evidence="1" id="KW-0813">Transport</keyword>
<keyword evidence="6" id="KW-1185">Reference proteome</keyword>
<comment type="caution">
    <text evidence="5">The sequence shown here is derived from an EMBL/GenBank/DDBJ whole genome shotgun (WGS) entry which is preliminary data.</text>
</comment>
<name>A0A370UEF7_9GAMM</name>
<sequence>MYLCSGHVATALLDTNTLNNKETNVLALKDIQVFNQQEALISPFSATIENGTILAVMGPSGIGKSTLLAYLADSLPAGMNGKGEIWLNDKPLNPLPAEKRQLGLLQQAPLLFPHMSVEENIRFALPSNSPKHQRRELTMQSLASVGLSEHANKLPQHLSGGQQARLALARTLSSQPNALLLDEPFSKLDQSLRTDMRKLVLLAVKEHNIPAILVTHDPEDATAISHDTCYLSPAP</sequence>
<organism evidence="5 6">
    <name type="scientific">Marinomonas piezotolerans</name>
    <dbReference type="NCBI Taxonomy" id="2213058"/>
    <lineage>
        <taxon>Bacteria</taxon>
        <taxon>Pseudomonadati</taxon>
        <taxon>Pseudomonadota</taxon>
        <taxon>Gammaproteobacteria</taxon>
        <taxon>Oceanospirillales</taxon>
        <taxon>Oceanospirillaceae</taxon>
        <taxon>Marinomonas</taxon>
    </lineage>
</organism>
<dbReference type="InterPro" id="IPR017871">
    <property type="entry name" value="ABC_transporter-like_CS"/>
</dbReference>
<protein>
    <submittedName>
        <fullName evidence="5">ABC transporter ATP-binding protein</fullName>
    </submittedName>
</protein>
<dbReference type="SMART" id="SM00382">
    <property type="entry name" value="AAA"/>
    <property type="match status" value="1"/>
</dbReference>
<evidence type="ECO:0000256" key="2">
    <source>
        <dbReference type="ARBA" id="ARBA00022741"/>
    </source>
</evidence>
<feature type="domain" description="ABC transporter" evidence="4">
    <location>
        <begin position="26"/>
        <end position="234"/>
    </location>
</feature>
<dbReference type="PROSITE" id="PS00211">
    <property type="entry name" value="ABC_TRANSPORTER_1"/>
    <property type="match status" value="1"/>
</dbReference>
<dbReference type="GO" id="GO:0016887">
    <property type="term" value="F:ATP hydrolysis activity"/>
    <property type="evidence" value="ECO:0007669"/>
    <property type="project" value="InterPro"/>
</dbReference>
<evidence type="ECO:0000256" key="1">
    <source>
        <dbReference type="ARBA" id="ARBA00022448"/>
    </source>
</evidence>
<dbReference type="PROSITE" id="PS50893">
    <property type="entry name" value="ABC_TRANSPORTER_2"/>
    <property type="match status" value="1"/>
</dbReference>
<keyword evidence="2" id="KW-0547">Nucleotide-binding</keyword>
<dbReference type="AlphaFoldDB" id="A0A370UEF7"/>
<dbReference type="EMBL" id="QKRA01000001">
    <property type="protein sequence ID" value="RDL46168.1"/>
    <property type="molecule type" value="Genomic_DNA"/>
</dbReference>
<dbReference type="OrthoDB" id="9802264at2"/>
<gene>
    <name evidence="5" type="ORF">DN730_03775</name>
</gene>
<dbReference type="InterPro" id="IPR027417">
    <property type="entry name" value="P-loop_NTPase"/>
</dbReference>